<feature type="compositionally biased region" description="Low complexity" evidence="2">
    <location>
        <begin position="621"/>
        <end position="630"/>
    </location>
</feature>
<organism evidence="3 4">
    <name type="scientific">Stylonychia lemnae</name>
    <name type="common">Ciliate</name>
    <dbReference type="NCBI Taxonomy" id="5949"/>
    <lineage>
        <taxon>Eukaryota</taxon>
        <taxon>Sar</taxon>
        <taxon>Alveolata</taxon>
        <taxon>Ciliophora</taxon>
        <taxon>Intramacronucleata</taxon>
        <taxon>Spirotrichea</taxon>
        <taxon>Stichotrichia</taxon>
        <taxon>Sporadotrichida</taxon>
        <taxon>Oxytrichidae</taxon>
        <taxon>Stylonychinae</taxon>
        <taxon>Stylonychia</taxon>
    </lineage>
</organism>
<evidence type="ECO:0000313" key="4">
    <source>
        <dbReference type="Proteomes" id="UP000039865"/>
    </source>
</evidence>
<gene>
    <name evidence="3" type="primary">Contig9793.g10476</name>
    <name evidence="3" type="ORF">STYLEM_3066</name>
</gene>
<feature type="coiled-coil region" evidence="1">
    <location>
        <begin position="936"/>
        <end position="967"/>
    </location>
</feature>
<feature type="compositionally biased region" description="Polar residues" evidence="2">
    <location>
        <begin position="561"/>
        <end position="583"/>
    </location>
</feature>
<feature type="compositionally biased region" description="Basic residues" evidence="2">
    <location>
        <begin position="631"/>
        <end position="645"/>
    </location>
</feature>
<evidence type="ECO:0000256" key="2">
    <source>
        <dbReference type="SAM" id="MobiDB-lite"/>
    </source>
</evidence>
<dbReference type="InParanoid" id="A0A077ZZX6"/>
<reference evidence="3 4" key="1">
    <citation type="submission" date="2014-06" db="EMBL/GenBank/DDBJ databases">
        <authorList>
            <person name="Swart Estienne"/>
        </authorList>
    </citation>
    <scope>NUCLEOTIDE SEQUENCE [LARGE SCALE GENOMIC DNA]</scope>
    <source>
        <strain evidence="3 4">130c</strain>
    </source>
</reference>
<feature type="region of interest" description="Disordered" evidence="2">
    <location>
        <begin position="535"/>
        <end position="596"/>
    </location>
</feature>
<dbReference type="EMBL" id="CCKQ01002966">
    <property type="protein sequence ID" value="CDW74073.1"/>
    <property type="molecule type" value="Genomic_DNA"/>
</dbReference>
<keyword evidence="4" id="KW-1185">Reference proteome</keyword>
<name>A0A077ZZX6_STYLE</name>
<dbReference type="AlphaFoldDB" id="A0A077ZZX6"/>
<feature type="compositionally biased region" description="Low complexity" evidence="2">
    <location>
        <begin position="657"/>
        <end position="666"/>
    </location>
</feature>
<feature type="compositionally biased region" description="Polar residues" evidence="2">
    <location>
        <begin position="647"/>
        <end position="656"/>
    </location>
</feature>
<dbReference type="Proteomes" id="UP000039865">
    <property type="component" value="Unassembled WGS sequence"/>
</dbReference>
<keyword evidence="1" id="KW-0175">Coiled coil</keyword>
<feature type="compositionally biased region" description="Low complexity" evidence="2">
    <location>
        <begin position="34"/>
        <end position="51"/>
    </location>
</feature>
<feature type="compositionally biased region" description="Polar residues" evidence="2">
    <location>
        <begin position="671"/>
        <end position="683"/>
    </location>
</feature>
<evidence type="ECO:0000313" key="3">
    <source>
        <dbReference type="EMBL" id="CDW74073.1"/>
    </source>
</evidence>
<feature type="region of interest" description="Disordered" evidence="2">
    <location>
        <begin position="30"/>
        <end position="51"/>
    </location>
</feature>
<dbReference type="OMA" id="QNENAIM"/>
<evidence type="ECO:0000256" key="1">
    <source>
        <dbReference type="SAM" id="Coils"/>
    </source>
</evidence>
<feature type="region of interest" description="Disordered" evidence="2">
    <location>
        <begin position="620"/>
        <end position="747"/>
    </location>
</feature>
<protein>
    <submittedName>
        <fullName evidence="3">Uncharacterized protein</fullName>
    </submittedName>
</protein>
<feature type="compositionally biased region" description="Basic and acidic residues" evidence="2">
    <location>
        <begin position="535"/>
        <end position="545"/>
    </location>
</feature>
<feature type="region of interest" description="Disordered" evidence="2">
    <location>
        <begin position="383"/>
        <end position="402"/>
    </location>
</feature>
<sequence>MMMQNNSNPNDSIASVLGQAIKSPSVLTFGGTLNNNSTVNNTNQSTSRQSSYIPELINPLQDLTLNKQGQIPQSKDSKLLPKINPKDLSNEELEYIIRTGKLPPRIMGNDANQSMVTQQQQQQNQYAQLQNLQNSIIQPLQSSVNYQHQQNQQNMQNQMGFNQNSSSKSINLASSDMLKTQNQLNQLNNYLVGNSTVNYDKENLVITDRNSFQQKQGSSYDDNVSHLKNYNSPRIINEINPFTQSSSYHQAKQQNLLTAQVQPIALQQNQNSFINLDNSTYSKTLELSQQFTLPPQTQSTPVNNALNQSTSNAATQAMKALSDKVKSLENQNQLLQDQLQIVENQSKESNFRLQQKLKEECDKSQNRESQLREEVQIMKRQLESTEQEKQRHLEENSAEREQWRQQYKRTEEENINLKKQLQEHIDKYSGIEETIKDIKRREQQIRDRYEREVDSEKERGAQIQQDVEEAKARYEQLKGKLREKNKQLEQENNQLREEIDQVISDKDRQIQLLQREAEKWKRECLMLKEEMSILGDRRSSARDQQPKTTKKKQSVSKTGSEAINTVSSIHQNGITPKSNQVLKSNHRKSPFKNSLDEKALTQTLNINQTMENQNFQTVDNQAAASQPQTTKKTKKSQSKLSKQNKARNGSNAPSIINNNNQQENPNKSSHHGGSSVQRNQGSALKQRPSSQDRKSSSASRQLSGSKLKKSRLVSTKERNPGRSPSIKSNKERTLNGAQSHSNLISINTKKGRAENVLEDNINLSVDIKQQHNSQEYIFVDNHTQRSNSNQRQPYFENNLARNANLFKRSSIESNASLPQYGLSSVNSEYGAMIYSHQSSVDHQSLKCQDLTNSIGNNIQQVNQRNSNPLNINEFNSSSMNTYKSKESKNGDRFSVDNEIFYLEREIFDFNQQYKTLLSQQSQSSISFSANLQPESSQNLNIQLRQIAQMLEEKSERLFELKKQQQQMLLSETYRDKNPFQDTGIKTYMYKQNI</sequence>
<proteinExistence type="predicted"/>
<accession>A0A077ZZX6</accession>
<feature type="compositionally biased region" description="Polar residues" evidence="2">
    <location>
        <begin position="735"/>
        <end position="747"/>
    </location>
</feature>